<dbReference type="SUPFAM" id="SSF51735">
    <property type="entry name" value="NAD(P)-binding Rossmann-fold domains"/>
    <property type="match status" value="1"/>
</dbReference>
<dbReference type="EMBL" id="FNOS01000002">
    <property type="protein sequence ID" value="SDX63703.1"/>
    <property type="molecule type" value="Genomic_DNA"/>
</dbReference>
<dbReference type="CDD" id="cd05213">
    <property type="entry name" value="NAD_bind_Glutamyl_tRNA_reduct"/>
    <property type="match status" value="1"/>
</dbReference>
<dbReference type="InterPro" id="IPR036291">
    <property type="entry name" value="NAD(P)-bd_dom_sf"/>
</dbReference>
<dbReference type="Pfam" id="PF00745">
    <property type="entry name" value="GlutR_dimer"/>
    <property type="match status" value="1"/>
</dbReference>
<comment type="catalytic activity">
    <reaction evidence="7 8 9">
        <text>(S)-4-amino-5-oxopentanoate + tRNA(Glu) + NADP(+) = L-glutamyl-tRNA(Glu) + NADPH + H(+)</text>
        <dbReference type="Rhea" id="RHEA:12344"/>
        <dbReference type="Rhea" id="RHEA-COMP:9663"/>
        <dbReference type="Rhea" id="RHEA-COMP:9680"/>
        <dbReference type="ChEBI" id="CHEBI:15378"/>
        <dbReference type="ChEBI" id="CHEBI:57501"/>
        <dbReference type="ChEBI" id="CHEBI:57783"/>
        <dbReference type="ChEBI" id="CHEBI:58349"/>
        <dbReference type="ChEBI" id="CHEBI:78442"/>
        <dbReference type="ChEBI" id="CHEBI:78520"/>
        <dbReference type="EC" id="1.2.1.70"/>
    </reaction>
</comment>
<organism evidence="13 14">
    <name type="scientific">Salimicrobium album</name>
    <dbReference type="NCBI Taxonomy" id="50717"/>
    <lineage>
        <taxon>Bacteria</taxon>
        <taxon>Bacillati</taxon>
        <taxon>Bacillota</taxon>
        <taxon>Bacilli</taxon>
        <taxon>Bacillales</taxon>
        <taxon>Bacillaceae</taxon>
        <taxon>Salimicrobium</taxon>
    </lineage>
</organism>
<feature type="domain" description="Tetrapyrrole biosynthesis glutamyl-tRNA reductase dimerisation" evidence="10">
    <location>
        <begin position="327"/>
        <end position="425"/>
    </location>
</feature>
<evidence type="ECO:0000259" key="11">
    <source>
        <dbReference type="Pfam" id="PF01488"/>
    </source>
</evidence>
<sequence length="463" mass="51428">MMGVYVMHILAVSINYRTAPLAIREKLAFSEADHAEAMKTLNAQKSIMENVILSTCNRTELYVVADQIHTGRYYIKDFLEKWFNIEKQEFSPHLIVYEADGAIEHLMRVSAGLDSMVLGETQILGQVKQAFQLSQGSGTTGTVFNQLFKQAVTVAKKGHKETAIGENAASVSYAAVELSKKVFGELKDKHIAIIGAGKMGELAAKNLFGFGVGKVTVLNRTLQKAEAVASQFSGEATTLEDRERILEEADIVISSTGSDEYVITKDMVARAHRKRKGNPLFFVDIAVPRDLDPGIADLEGMFLYDIDDLQGIVDENLSERKKAAEEIELMIEAEIVEFNEWLRTLGVVPVISALRQKALGIQAETMESIERKLPELSARERKVLNKHTKSIVNQILKEPITQAKELANEPGAEESLQLLTQIFGIEEEVQEQVKIQEQKNNHAVKVDDKGILTFPALQNMTQA</sequence>
<dbReference type="PANTHER" id="PTHR43013:SF1">
    <property type="entry name" value="GLUTAMYL-TRNA REDUCTASE"/>
    <property type="match status" value="1"/>
</dbReference>
<dbReference type="Proteomes" id="UP000198647">
    <property type="component" value="Unassembled WGS sequence"/>
</dbReference>
<comment type="caution">
    <text evidence="13">The sequence shown here is derived from an EMBL/GenBank/DDBJ whole genome shotgun (WGS) entry which is preliminary data.</text>
</comment>
<dbReference type="SUPFAM" id="SSF69742">
    <property type="entry name" value="Glutamyl tRNA-reductase catalytic, N-terminal domain"/>
    <property type="match status" value="1"/>
</dbReference>
<dbReference type="InterPro" id="IPR015895">
    <property type="entry name" value="4pyrrol_synth_GluRdtase_N"/>
</dbReference>
<evidence type="ECO:0000256" key="3">
    <source>
        <dbReference type="ARBA" id="ARBA00012970"/>
    </source>
</evidence>
<keyword evidence="14" id="KW-1185">Reference proteome</keyword>
<feature type="active site" description="Nucleophile" evidence="8">
    <location>
        <position position="56"/>
    </location>
</feature>
<keyword evidence="5 8" id="KW-0560">Oxidoreductase</keyword>
<feature type="domain" description="Glutamyl-tRNA reductase N-terminal" evidence="12">
    <location>
        <begin position="12"/>
        <end position="162"/>
    </location>
</feature>
<name>A0A1H3DB84_9BACI</name>
<evidence type="ECO:0000259" key="12">
    <source>
        <dbReference type="Pfam" id="PF05201"/>
    </source>
</evidence>
<comment type="function">
    <text evidence="8">Catalyzes the NADPH-dependent reduction of glutamyl-tRNA(Glu) to glutamate 1-semialdehyde (GSA).</text>
</comment>
<evidence type="ECO:0000256" key="9">
    <source>
        <dbReference type="RuleBase" id="RU000584"/>
    </source>
</evidence>
<dbReference type="InterPro" id="IPR000343">
    <property type="entry name" value="4pyrrol_synth_GluRdtase"/>
</dbReference>
<comment type="miscellaneous">
    <text evidence="8">During catalysis, the active site Cys acts as a nucleophile attacking the alpha-carbonyl group of tRNA-bound glutamate with the formation of a thioester intermediate between enzyme and glutamate, and the concomitant release of tRNA(Glu). The thioester intermediate is finally reduced by direct hydride transfer from NADPH, to form the product GSA.</text>
</comment>
<feature type="binding site" evidence="8">
    <location>
        <position position="115"/>
    </location>
    <ligand>
        <name>substrate</name>
    </ligand>
</feature>
<feature type="binding site" evidence="8">
    <location>
        <begin position="55"/>
        <end position="58"/>
    </location>
    <ligand>
        <name>substrate</name>
    </ligand>
</feature>
<reference evidence="13 14" key="1">
    <citation type="submission" date="2016-10" db="EMBL/GenBank/DDBJ databases">
        <authorList>
            <person name="Varghese N."/>
            <person name="Submissions S."/>
        </authorList>
    </citation>
    <scope>NUCLEOTIDE SEQUENCE [LARGE SCALE GENOMIC DNA]</scope>
    <source>
        <strain evidence="13 14">DSM 20748</strain>
    </source>
</reference>
<proteinExistence type="inferred from homology"/>
<comment type="pathway">
    <text evidence="1 8 9">Porphyrin-containing compound metabolism; protoporphyrin-IX biosynthesis; 5-aminolevulinate from L-glutamyl-tRNA(Glu): step 1/2.</text>
</comment>
<dbReference type="InterPro" id="IPR015896">
    <property type="entry name" value="4pyrrol_synth_GluRdtase_dimer"/>
</dbReference>
<dbReference type="InterPro" id="IPR036343">
    <property type="entry name" value="GluRdtase_N_sf"/>
</dbReference>
<evidence type="ECO:0000256" key="8">
    <source>
        <dbReference type="HAMAP-Rule" id="MF_00087"/>
    </source>
</evidence>
<feature type="binding site" evidence="8">
    <location>
        <begin position="120"/>
        <end position="122"/>
    </location>
    <ligand>
        <name>substrate</name>
    </ligand>
</feature>
<feature type="site" description="Important for activity" evidence="8">
    <location>
        <position position="105"/>
    </location>
</feature>
<evidence type="ECO:0000256" key="2">
    <source>
        <dbReference type="ARBA" id="ARBA00005916"/>
    </source>
</evidence>
<protein>
    <recommendedName>
        <fullName evidence="3 8">Glutamyl-tRNA reductase</fullName>
        <shortName evidence="8">GluTR</shortName>
        <ecNumber evidence="3 8">1.2.1.70</ecNumber>
    </recommendedName>
</protein>
<feature type="binding site" evidence="8">
    <location>
        <begin position="195"/>
        <end position="200"/>
    </location>
    <ligand>
        <name>NADP(+)</name>
        <dbReference type="ChEBI" id="CHEBI:58349"/>
    </ligand>
</feature>
<dbReference type="PANTHER" id="PTHR43013">
    <property type="entry name" value="GLUTAMYL-TRNA REDUCTASE"/>
    <property type="match status" value="1"/>
</dbReference>
<accession>A0A1H3DB84</accession>
<dbReference type="Gene3D" id="3.40.50.720">
    <property type="entry name" value="NAD(P)-binding Rossmann-like Domain"/>
    <property type="match status" value="1"/>
</dbReference>
<dbReference type="PIRSF" id="PIRSF000445">
    <property type="entry name" value="4pyrrol_synth_GluRdtase"/>
    <property type="match status" value="1"/>
</dbReference>
<evidence type="ECO:0000256" key="1">
    <source>
        <dbReference type="ARBA" id="ARBA00005059"/>
    </source>
</evidence>
<dbReference type="PROSITE" id="PS00747">
    <property type="entry name" value="GLUTR"/>
    <property type="match status" value="1"/>
</dbReference>
<dbReference type="InterPro" id="IPR036453">
    <property type="entry name" value="GluRdtase_dimer_dom_sf"/>
</dbReference>
<evidence type="ECO:0000256" key="7">
    <source>
        <dbReference type="ARBA" id="ARBA00047464"/>
    </source>
</evidence>
<dbReference type="NCBIfam" id="NF000744">
    <property type="entry name" value="PRK00045.1-3"/>
    <property type="match status" value="1"/>
</dbReference>
<dbReference type="Pfam" id="PF05201">
    <property type="entry name" value="GlutR_N"/>
    <property type="match status" value="1"/>
</dbReference>
<evidence type="ECO:0000256" key="4">
    <source>
        <dbReference type="ARBA" id="ARBA00022857"/>
    </source>
</evidence>
<dbReference type="SUPFAM" id="SSF69075">
    <property type="entry name" value="Glutamyl tRNA-reductase dimerization domain"/>
    <property type="match status" value="1"/>
</dbReference>
<evidence type="ECO:0000256" key="5">
    <source>
        <dbReference type="ARBA" id="ARBA00023002"/>
    </source>
</evidence>
<dbReference type="InterPro" id="IPR006151">
    <property type="entry name" value="Shikm_DH/Glu-tRNA_Rdtase"/>
</dbReference>
<feature type="binding site" evidence="8">
    <location>
        <position position="126"/>
    </location>
    <ligand>
        <name>substrate</name>
    </ligand>
</feature>
<evidence type="ECO:0000259" key="10">
    <source>
        <dbReference type="Pfam" id="PF00745"/>
    </source>
</evidence>
<keyword evidence="6 8" id="KW-0627">Porphyrin biosynthesis</keyword>
<comment type="domain">
    <text evidence="8">Possesses an unusual extended V-shaped dimeric structure with each monomer consisting of three distinct domains arranged along a curved 'spinal' alpha-helix. The N-terminal catalytic domain specifically recognizes the glutamate moiety of the substrate. The second domain is the NADPH-binding domain, and the third C-terminal domain is responsible for dimerization.</text>
</comment>
<evidence type="ECO:0000313" key="13">
    <source>
        <dbReference type="EMBL" id="SDX63703.1"/>
    </source>
</evidence>
<gene>
    <name evidence="8" type="primary">hemA</name>
    <name evidence="13" type="ORF">SAMN04488081_0898</name>
</gene>
<comment type="subunit">
    <text evidence="8">Homodimer.</text>
</comment>
<dbReference type="Pfam" id="PF01488">
    <property type="entry name" value="Shikimate_DH"/>
    <property type="match status" value="1"/>
</dbReference>
<dbReference type="Gene3D" id="3.30.460.30">
    <property type="entry name" value="Glutamyl-tRNA reductase, N-terminal domain"/>
    <property type="match status" value="1"/>
</dbReference>
<feature type="domain" description="Quinate/shikimate 5-dehydrogenase/glutamyl-tRNA reductase" evidence="11">
    <location>
        <begin position="177"/>
        <end position="312"/>
    </location>
</feature>
<dbReference type="HAMAP" id="MF_00087">
    <property type="entry name" value="Glu_tRNA_reductase"/>
    <property type="match status" value="1"/>
</dbReference>
<dbReference type="EC" id="1.2.1.70" evidence="3 8"/>
<evidence type="ECO:0000256" key="6">
    <source>
        <dbReference type="ARBA" id="ARBA00023244"/>
    </source>
</evidence>
<dbReference type="InterPro" id="IPR018214">
    <property type="entry name" value="GluRdtase_CS"/>
</dbReference>
<comment type="similarity">
    <text evidence="2 8 9">Belongs to the glutamyl-tRNA reductase family.</text>
</comment>
<dbReference type="NCBIfam" id="TIGR01035">
    <property type="entry name" value="hemA"/>
    <property type="match status" value="1"/>
</dbReference>
<keyword evidence="4 8" id="KW-0521">NADP</keyword>
<evidence type="ECO:0000313" key="14">
    <source>
        <dbReference type="Proteomes" id="UP000198647"/>
    </source>
</evidence>